<name>A0ABY5KCP0_9ACTN</name>
<protein>
    <submittedName>
        <fullName evidence="2">Uncharacterized protein</fullName>
    </submittedName>
</protein>
<evidence type="ECO:0000256" key="1">
    <source>
        <dbReference type="SAM" id="SignalP"/>
    </source>
</evidence>
<sequence>MSDAMARGGRTMRNVLRVHGAGWLGAALIASLLTVMTSAPTHAADRVGHTEIVSIKGDPTNKRFVVKYKNKENLHEALRLKVSVYPSATRRGGTVTGAKYLSGKKGSHTTHIPMKTRAGVYEVFIENPAARGQIQKSFYRLLSPGKKTTTKVVTAAEASANAAVLTAVAATLQFSKAKTVKWLGGVVLGWQALAGMKTALSGSKNTCPKLAKGQYIRTTSWWSRDGKKATSHAEVRVWHKKTHYTNGKAPVCTVKQGWTV</sequence>
<proteinExistence type="predicted"/>
<reference evidence="2 3" key="1">
    <citation type="submission" date="2022-07" db="EMBL/GenBank/DDBJ databases">
        <title>Novel species in genus Aeromicrobium.</title>
        <authorList>
            <person name="Ye L."/>
        </authorList>
    </citation>
    <scope>NUCLEOTIDE SEQUENCE [LARGE SCALE GENOMIC DNA]</scope>
    <source>
        <strain evidence="3">zg-Y50</strain>
    </source>
</reference>
<dbReference type="EMBL" id="CP101990">
    <property type="protein sequence ID" value="UUI68090.1"/>
    <property type="molecule type" value="Genomic_DNA"/>
</dbReference>
<feature type="signal peptide" evidence="1">
    <location>
        <begin position="1"/>
        <end position="43"/>
    </location>
</feature>
<dbReference type="RefSeq" id="WP_232419333.1">
    <property type="nucleotide sequence ID" value="NZ_CP101990.1"/>
</dbReference>
<keyword evidence="1" id="KW-0732">Signal</keyword>
<evidence type="ECO:0000313" key="2">
    <source>
        <dbReference type="EMBL" id="UUI68090.1"/>
    </source>
</evidence>
<feature type="chain" id="PRO_5046525745" evidence="1">
    <location>
        <begin position="44"/>
        <end position="260"/>
    </location>
</feature>
<evidence type="ECO:0000313" key="3">
    <source>
        <dbReference type="Proteomes" id="UP001315860"/>
    </source>
</evidence>
<organism evidence="2 3">
    <name type="scientific">Aeromicrobium duanguangcaii</name>
    <dbReference type="NCBI Taxonomy" id="2968086"/>
    <lineage>
        <taxon>Bacteria</taxon>
        <taxon>Bacillati</taxon>
        <taxon>Actinomycetota</taxon>
        <taxon>Actinomycetes</taxon>
        <taxon>Propionibacteriales</taxon>
        <taxon>Nocardioidaceae</taxon>
        <taxon>Aeromicrobium</taxon>
    </lineage>
</organism>
<gene>
    <name evidence="2" type="ORF">NP095_12885</name>
</gene>
<accession>A0ABY5KCP0</accession>
<dbReference type="Proteomes" id="UP001315860">
    <property type="component" value="Chromosome"/>
</dbReference>
<keyword evidence="3" id="KW-1185">Reference proteome</keyword>